<dbReference type="PANTHER" id="PTHR37981">
    <property type="entry name" value="LIPASE 2"/>
    <property type="match status" value="1"/>
</dbReference>
<feature type="chain" id="PRO_5017716200" evidence="3">
    <location>
        <begin position="25"/>
        <end position="256"/>
    </location>
</feature>
<dbReference type="Pfam" id="PF13472">
    <property type="entry name" value="Lipase_GDSL_2"/>
    <property type="match status" value="1"/>
</dbReference>
<dbReference type="GO" id="GO:0004806">
    <property type="term" value="F:triacylglycerol lipase activity"/>
    <property type="evidence" value="ECO:0007669"/>
    <property type="project" value="TreeGrafter"/>
</dbReference>
<feature type="active site" evidence="1">
    <location>
        <position position="239"/>
    </location>
</feature>
<feature type="domain" description="SGNH hydrolase-type esterase" evidence="4">
    <location>
        <begin position="32"/>
        <end position="245"/>
    </location>
</feature>
<dbReference type="PANTHER" id="PTHR37981:SF1">
    <property type="entry name" value="SGNH HYDROLASE-TYPE ESTERASE DOMAIN-CONTAINING PROTEIN"/>
    <property type="match status" value="1"/>
</dbReference>
<feature type="active site" description="Nucleophile" evidence="1">
    <location>
        <position position="36"/>
    </location>
</feature>
<feature type="signal peptide" evidence="3">
    <location>
        <begin position="1"/>
        <end position="24"/>
    </location>
</feature>
<keyword evidence="2" id="KW-1015">Disulfide bond</keyword>
<evidence type="ECO:0000256" key="2">
    <source>
        <dbReference type="PIRSR" id="PIRSR637460-2"/>
    </source>
</evidence>
<keyword evidence="6" id="KW-1185">Reference proteome</keyword>
<dbReference type="EMBL" id="QUNO01000001">
    <property type="protein sequence ID" value="REH55659.1"/>
    <property type="molecule type" value="Genomic_DNA"/>
</dbReference>
<dbReference type="CDD" id="cd01823">
    <property type="entry name" value="SEST_like"/>
    <property type="match status" value="1"/>
</dbReference>
<dbReference type="GO" id="GO:0019433">
    <property type="term" value="P:triglyceride catabolic process"/>
    <property type="evidence" value="ECO:0007669"/>
    <property type="project" value="TreeGrafter"/>
</dbReference>
<evidence type="ECO:0000256" key="1">
    <source>
        <dbReference type="PIRSR" id="PIRSR637460-1"/>
    </source>
</evidence>
<evidence type="ECO:0000313" key="6">
    <source>
        <dbReference type="Proteomes" id="UP000256269"/>
    </source>
</evidence>
<dbReference type="InterPro" id="IPR036514">
    <property type="entry name" value="SGNH_hydro_sf"/>
</dbReference>
<dbReference type="SUPFAM" id="SSF52266">
    <property type="entry name" value="SGNH hydrolase"/>
    <property type="match status" value="1"/>
</dbReference>
<keyword evidence="3" id="KW-0732">Signal</keyword>
<dbReference type="Gene3D" id="3.40.50.1110">
    <property type="entry name" value="SGNH hydrolase"/>
    <property type="match status" value="1"/>
</dbReference>
<evidence type="ECO:0000256" key="3">
    <source>
        <dbReference type="SAM" id="SignalP"/>
    </source>
</evidence>
<name>A0A3E0IAJ1_9PSEU</name>
<reference evidence="5 6" key="1">
    <citation type="submission" date="2018-08" db="EMBL/GenBank/DDBJ databases">
        <title>Genomic Encyclopedia of Archaeal and Bacterial Type Strains, Phase II (KMG-II): from individual species to whole genera.</title>
        <authorList>
            <person name="Goeker M."/>
        </authorList>
    </citation>
    <scope>NUCLEOTIDE SEQUENCE [LARGE SCALE GENOMIC DNA]</scope>
    <source>
        <strain evidence="5 6">DSM 45791</strain>
    </source>
</reference>
<evidence type="ECO:0000259" key="4">
    <source>
        <dbReference type="Pfam" id="PF13472"/>
    </source>
</evidence>
<dbReference type="OrthoDB" id="5503950at2"/>
<dbReference type="Proteomes" id="UP000256269">
    <property type="component" value="Unassembled WGS sequence"/>
</dbReference>
<gene>
    <name evidence="5" type="ORF">BCF44_101685</name>
</gene>
<dbReference type="InterPro" id="IPR037460">
    <property type="entry name" value="SEST-like"/>
</dbReference>
<dbReference type="AlphaFoldDB" id="A0A3E0IAJ1"/>
<accession>A0A3E0IAJ1</accession>
<dbReference type="RefSeq" id="WP_116172532.1">
    <property type="nucleotide sequence ID" value="NZ_CP144375.1"/>
</dbReference>
<proteinExistence type="predicted"/>
<sequence length="256" mass="26829">MGKKLLLAALTAILGITLAGTASAATQPGYVALGDSYASGVGTRTYYDTSCDRSVYAYSELLASRLGLALNLQACSGAKTTDVINNQVGALSASTQFVTISVGGNDIGFSGVIEKCALPFYNCTSDINKAEAIISSTLPGSLDAVYTQIRNRAPNANVVVVGYPHLFNGVECNLLARLSPTEQGQLNVGADQLDNAIKARAAAHGFTFLDVRGPFTGHAVCDKVEWLNGLSNPTSESYHPNRDGHVAFANLLQPLL</sequence>
<feature type="disulfide bond" evidence="2">
    <location>
        <begin position="116"/>
        <end position="123"/>
    </location>
</feature>
<organism evidence="5 6">
    <name type="scientific">Kutzneria buriramensis</name>
    <dbReference type="NCBI Taxonomy" id="1045776"/>
    <lineage>
        <taxon>Bacteria</taxon>
        <taxon>Bacillati</taxon>
        <taxon>Actinomycetota</taxon>
        <taxon>Actinomycetes</taxon>
        <taxon>Pseudonocardiales</taxon>
        <taxon>Pseudonocardiaceae</taxon>
        <taxon>Kutzneria</taxon>
    </lineage>
</organism>
<evidence type="ECO:0000313" key="5">
    <source>
        <dbReference type="EMBL" id="REH55659.1"/>
    </source>
</evidence>
<protein>
    <submittedName>
        <fullName evidence="5">Lysophospholipase L1-like esterase</fullName>
    </submittedName>
</protein>
<feature type="disulfide bond" evidence="2">
    <location>
        <begin position="51"/>
        <end position="75"/>
    </location>
</feature>
<dbReference type="InterPro" id="IPR013830">
    <property type="entry name" value="SGNH_hydro"/>
</dbReference>
<comment type="caution">
    <text evidence="5">The sequence shown here is derived from an EMBL/GenBank/DDBJ whole genome shotgun (WGS) entry which is preliminary data.</text>
</comment>